<evidence type="ECO:0000313" key="6">
    <source>
        <dbReference type="EMBL" id="AVF24378.1"/>
    </source>
</evidence>
<comment type="subcellular location">
    <subcellularLocation>
        <location evidence="5">Cytoplasm</location>
    </subcellularLocation>
</comment>
<dbReference type="InterPro" id="IPR036107">
    <property type="entry name" value="CsrA_sf"/>
</dbReference>
<keyword evidence="1 5" id="KW-0963">Cytoplasm</keyword>
<dbReference type="NCBIfam" id="TIGR00202">
    <property type="entry name" value="csrA"/>
    <property type="match status" value="1"/>
</dbReference>
<dbReference type="GO" id="GO:0006402">
    <property type="term" value="P:mRNA catabolic process"/>
    <property type="evidence" value="ECO:0007669"/>
    <property type="project" value="InterPro"/>
</dbReference>
<dbReference type="GO" id="GO:1902208">
    <property type="term" value="P:regulation of bacterial-type flagellum assembly"/>
    <property type="evidence" value="ECO:0007669"/>
    <property type="project" value="UniProtKB-UniRule"/>
</dbReference>
<keyword evidence="3 5" id="KW-0810">Translation regulation</keyword>
<dbReference type="PANTHER" id="PTHR34984">
    <property type="entry name" value="CARBON STORAGE REGULATOR"/>
    <property type="match status" value="1"/>
</dbReference>
<dbReference type="EMBL" id="CP019655">
    <property type="protein sequence ID" value="AVF24378.1"/>
    <property type="molecule type" value="Genomic_DNA"/>
</dbReference>
<dbReference type="NCBIfam" id="NF002469">
    <property type="entry name" value="PRK01712.1"/>
    <property type="match status" value="1"/>
</dbReference>
<dbReference type="FunFam" id="2.60.40.4380:FF:000002">
    <property type="entry name" value="Translational regulator CsrA"/>
    <property type="match status" value="1"/>
</dbReference>
<evidence type="ECO:0000256" key="4">
    <source>
        <dbReference type="ARBA" id="ARBA00022884"/>
    </source>
</evidence>
<dbReference type="SUPFAM" id="SSF117130">
    <property type="entry name" value="CsrA-like"/>
    <property type="match status" value="1"/>
</dbReference>
<dbReference type="HAMAP" id="MF_00167">
    <property type="entry name" value="CsrA"/>
    <property type="match status" value="1"/>
</dbReference>
<dbReference type="Pfam" id="PF02599">
    <property type="entry name" value="CsrA"/>
    <property type="match status" value="1"/>
</dbReference>
<reference evidence="7" key="1">
    <citation type="submission" date="2017-02" db="EMBL/GenBank/DDBJ databases">
        <title>Delineation of Paenibacillus larvae strains originating from foulbrood outbreaks.</title>
        <authorList>
            <person name="Beims H."/>
            <person name="Bunk B."/>
            <person name="Sproeer C."/>
            <person name="Mohr K.I."/>
            <person name="Pradella S."/>
            <person name="Guenther G."/>
            <person name="Rohde M."/>
            <person name="von der Ohe W."/>
            <person name="Steinert M."/>
        </authorList>
    </citation>
    <scope>NUCLEOTIDE SEQUENCE [LARGE SCALE GENOMIC DNA]</scope>
    <source>
        <strain evidence="7">Eric_III</strain>
    </source>
</reference>
<dbReference type="GO" id="GO:0044781">
    <property type="term" value="P:bacterial-type flagellum organization"/>
    <property type="evidence" value="ECO:0007669"/>
    <property type="project" value="UniProtKB-KW"/>
</dbReference>
<comment type="function">
    <text evidence="5">A translational regulator that binds mRNA to regulate translation initiation and/or mRNA stability. Usually binds in the 5'-UTR at or near the Shine-Dalgarno sequence preventing ribosome-binding, thus repressing translation. Its main target seems to be the major flagellin gene, while its function is anatagonized by FliW.</text>
</comment>
<sequence length="79" mass="9129">MLVLSRKKGETIILQDQIEITILGVESDNVKIGITAPKEVEIFRKEVYEWIKKANQESVRSLLDVKELESIMKKKNTNK</sequence>
<comment type="similarity">
    <text evidence="5">Belongs to the CsrA/RsmA family.</text>
</comment>
<gene>
    <name evidence="5 6" type="primary">csrA</name>
    <name evidence="6" type="ORF">ERICIII_00112</name>
</gene>
<dbReference type="GO" id="GO:0005829">
    <property type="term" value="C:cytosol"/>
    <property type="evidence" value="ECO:0007669"/>
    <property type="project" value="TreeGrafter"/>
</dbReference>
<evidence type="ECO:0000256" key="5">
    <source>
        <dbReference type="HAMAP-Rule" id="MF_00167"/>
    </source>
</evidence>
<dbReference type="Proteomes" id="UP000239833">
    <property type="component" value="Chromosome"/>
</dbReference>
<dbReference type="Gene3D" id="2.60.40.4380">
    <property type="entry name" value="Translational regulator CsrA"/>
    <property type="match status" value="1"/>
</dbReference>
<dbReference type="InterPro" id="IPR003751">
    <property type="entry name" value="CsrA"/>
</dbReference>
<organism evidence="6 7">
    <name type="scientific">Paenibacillus larvae subsp. larvae</name>
    <dbReference type="NCBI Taxonomy" id="147375"/>
    <lineage>
        <taxon>Bacteria</taxon>
        <taxon>Bacillati</taxon>
        <taxon>Bacillota</taxon>
        <taxon>Bacilli</taxon>
        <taxon>Bacillales</taxon>
        <taxon>Paenibacillaceae</taxon>
        <taxon>Paenibacillus</taxon>
    </lineage>
</organism>
<evidence type="ECO:0000256" key="2">
    <source>
        <dbReference type="ARBA" id="ARBA00022491"/>
    </source>
</evidence>
<dbReference type="GeneID" id="64216996"/>
<comment type="subunit">
    <text evidence="5">Homodimer; the beta-strands of each monomer intercalate to form a hydrophobic core, while the alpha-helices form wings that extend away from the core.</text>
</comment>
<keyword evidence="2 5" id="KW-0678">Repressor</keyword>
<keyword evidence="4 5" id="KW-0694">RNA-binding</keyword>
<dbReference type="GO" id="GO:0045947">
    <property type="term" value="P:negative regulation of translational initiation"/>
    <property type="evidence" value="ECO:0007669"/>
    <property type="project" value="UniProtKB-UniRule"/>
</dbReference>
<proteinExistence type="inferred from homology"/>
<evidence type="ECO:0000256" key="3">
    <source>
        <dbReference type="ARBA" id="ARBA00022845"/>
    </source>
</evidence>
<dbReference type="AlphaFoldDB" id="A0A2L1U865"/>
<dbReference type="GO" id="GO:0048027">
    <property type="term" value="F:mRNA 5'-UTR binding"/>
    <property type="evidence" value="ECO:0007669"/>
    <property type="project" value="UniProtKB-UniRule"/>
</dbReference>
<name>A0A2L1U865_9BACL</name>
<dbReference type="GO" id="GO:0006109">
    <property type="term" value="P:regulation of carbohydrate metabolic process"/>
    <property type="evidence" value="ECO:0007669"/>
    <property type="project" value="InterPro"/>
</dbReference>
<keyword evidence="5" id="KW-1005">Bacterial flagellum biogenesis</keyword>
<dbReference type="RefSeq" id="WP_077996447.1">
    <property type="nucleotide sequence ID" value="NZ_CP019655.1"/>
</dbReference>
<dbReference type="PANTHER" id="PTHR34984:SF1">
    <property type="entry name" value="CARBON STORAGE REGULATOR"/>
    <property type="match status" value="1"/>
</dbReference>
<protein>
    <recommendedName>
        <fullName evidence="5">Translational regulator CsrA</fullName>
    </recommendedName>
</protein>
<accession>A0A2L1U865</accession>
<evidence type="ECO:0000313" key="7">
    <source>
        <dbReference type="Proteomes" id="UP000239833"/>
    </source>
</evidence>
<evidence type="ECO:0000256" key="1">
    <source>
        <dbReference type="ARBA" id="ARBA00022490"/>
    </source>
</evidence>